<dbReference type="PANTHER" id="PTHR14241">
    <property type="entry name" value="INTERFERON-INDUCED PROTEIN 44"/>
    <property type="match status" value="1"/>
</dbReference>
<name>A0A8B8BBH3_CRAVI</name>
<organism evidence="4 5">
    <name type="scientific">Crassostrea virginica</name>
    <name type="common">Eastern oyster</name>
    <dbReference type="NCBI Taxonomy" id="6565"/>
    <lineage>
        <taxon>Eukaryota</taxon>
        <taxon>Metazoa</taxon>
        <taxon>Spiralia</taxon>
        <taxon>Lophotrochozoa</taxon>
        <taxon>Mollusca</taxon>
        <taxon>Bivalvia</taxon>
        <taxon>Autobranchia</taxon>
        <taxon>Pteriomorphia</taxon>
        <taxon>Ostreida</taxon>
        <taxon>Ostreoidea</taxon>
        <taxon>Ostreidae</taxon>
        <taxon>Crassostrea</taxon>
    </lineage>
</organism>
<dbReference type="KEGG" id="cvn:111108769"/>
<dbReference type="SUPFAM" id="SSF52540">
    <property type="entry name" value="P-loop containing nucleoside triphosphate hydrolases"/>
    <property type="match status" value="1"/>
</dbReference>
<accession>A0A8B8BBH3</accession>
<dbReference type="Pfam" id="PF07534">
    <property type="entry name" value="TLD"/>
    <property type="match status" value="1"/>
</dbReference>
<reference evidence="5" key="1">
    <citation type="submission" date="2025-08" db="UniProtKB">
        <authorList>
            <consortium name="RefSeq"/>
        </authorList>
    </citation>
    <scope>IDENTIFICATION</scope>
    <source>
        <tissue evidence="5">Whole sample</tissue>
    </source>
</reference>
<evidence type="ECO:0000259" key="3">
    <source>
        <dbReference type="PROSITE" id="PS51886"/>
    </source>
</evidence>
<dbReference type="Gene3D" id="3.40.50.300">
    <property type="entry name" value="P-loop containing nucleotide triphosphate hydrolases"/>
    <property type="match status" value="1"/>
</dbReference>
<dbReference type="AlphaFoldDB" id="A0A8B8BBH3"/>
<dbReference type="SMART" id="SM00584">
    <property type="entry name" value="TLDc"/>
    <property type="match status" value="1"/>
</dbReference>
<dbReference type="PANTHER" id="PTHR14241:SF32">
    <property type="entry name" value="VWFA DOMAIN-CONTAINING PROTEIN-RELATED"/>
    <property type="match status" value="1"/>
</dbReference>
<evidence type="ECO:0000313" key="4">
    <source>
        <dbReference type="Proteomes" id="UP000694844"/>
    </source>
</evidence>
<dbReference type="InterPro" id="IPR006571">
    <property type="entry name" value="TLDc_dom"/>
</dbReference>
<feature type="domain" description="TLDc" evidence="3">
    <location>
        <begin position="1"/>
        <end position="175"/>
    </location>
</feature>
<keyword evidence="4" id="KW-1185">Reference proteome</keyword>
<evidence type="ECO:0000256" key="1">
    <source>
        <dbReference type="ARBA" id="ARBA00009243"/>
    </source>
</evidence>
<proteinExistence type="inferred from homology"/>
<dbReference type="GeneID" id="111108769"/>
<protein>
    <submittedName>
        <fullName evidence="5">Interferon-induced protein 44-like isoform X1</fullName>
    </submittedName>
</protein>
<feature type="region of interest" description="Disordered" evidence="2">
    <location>
        <begin position="464"/>
        <end position="487"/>
    </location>
</feature>
<dbReference type="CDD" id="cd00882">
    <property type="entry name" value="Ras_like_GTPase"/>
    <property type="match status" value="1"/>
</dbReference>
<dbReference type="InterPro" id="IPR027417">
    <property type="entry name" value="P-loop_NTPase"/>
</dbReference>
<dbReference type="OrthoDB" id="9984961at2759"/>
<evidence type="ECO:0000313" key="5">
    <source>
        <dbReference type="RefSeq" id="XP_022300538.1"/>
    </source>
</evidence>
<dbReference type="PROSITE" id="PS51886">
    <property type="entry name" value="TLDC"/>
    <property type="match status" value="1"/>
</dbReference>
<gene>
    <name evidence="5" type="primary">LOC111108769</name>
</gene>
<dbReference type="RefSeq" id="XP_022300538.1">
    <property type="nucleotide sequence ID" value="XM_022444830.1"/>
</dbReference>
<evidence type="ECO:0000256" key="2">
    <source>
        <dbReference type="SAM" id="MobiDB-lite"/>
    </source>
</evidence>
<comment type="similarity">
    <text evidence="1">Belongs to the IFI44 family.</text>
</comment>
<sequence length="487" mass="54649">MPELLQKAYRDQLITWIDRPCHLRLLYKISTDGCSAQKFHQLCDGQGPTVTVLYNTNNTIFGGYLSQKWNSDGGHINDTNAFLFRLQYNGSSNPLKFPVSEAASAGYGNSNYGPTFGSGYDIQTFTAAIKKSEKYFPLNGDVRKIGKSYNLNGQKSSTITNDNLQVTDLEVYRVIDGADQQTHLGEPWRKHMDWSEQKMEDIKENLLAYKPVSETNATAANILLLGQIGAGKSSFFNSVYSIFRGKITSKACSGSFEHSVTTMYRQYKIKDHSSGKFLNFRLCDSRGFEDNFVLDAQDISFILDGNMPDRYQFNPMVPFTSDTPGFIKNSDLGNKIHCVAFVIDGSTVDVIPEKILKQIKSLQIRMNLRGLAQIVLLTKLDKICPYVSDDVTNTFTSSAVCNVVEKVADIMGLPRGHVLPVKNYENEATQIIGVNILLMEALYGVWISPMTLWMSSSKRYRLRKSESSGDYKPPLEKDQLTSDDNKN</sequence>
<dbReference type="Proteomes" id="UP000694844">
    <property type="component" value="Chromosome 8"/>
</dbReference>